<feature type="transmembrane region" description="Helical" evidence="7">
    <location>
        <begin position="12"/>
        <end position="30"/>
    </location>
</feature>
<dbReference type="Proteomes" id="UP001612812">
    <property type="component" value="Unassembled WGS sequence"/>
</dbReference>
<evidence type="ECO:0000256" key="5">
    <source>
        <dbReference type="ARBA" id="ARBA00022989"/>
    </source>
</evidence>
<name>A0ABW7ZK15_9ACTN</name>
<evidence type="ECO:0000313" key="10">
    <source>
        <dbReference type="Proteomes" id="UP001612812"/>
    </source>
</evidence>
<feature type="transmembrane region" description="Helical" evidence="7">
    <location>
        <begin position="178"/>
        <end position="197"/>
    </location>
</feature>
<accession>A0ABW7ZK15</accession>
<dbReference type="Pfam" id="PF19300">
    <property type="entry name" value="BPD_transp_1_N"/>
    <property type="match status" value="1"/>
</dbReference>
<evidence type="ECO:0000256" key="4">
    <source>
        <dbReference type="ARBA" id="ARBA00022692"/>
    </source>
</evidence>
<dbReference type="CDD" id="cd06261">
    <property type="entry name" value="TM_PBP2"/>
    <property type="match status" value="1"/>
</dbReference>
<feature type="transmembrane region" description="Helical" evidence="7">
    <location>
        <begin position="281"/>
        <end position="307"/>
    </location>
</feature>
<comment type="subcellular location">
    <subcellularLocation>
        <location evidence="1 7">Cell membrane</location>
        <topology evidence="1 7">Multi-pass membrane protein</topology>
    </subcellularLocation>
</comment>
<keyword evidence="2 7" id="KW-0813">Transport</keyword>
<keyword evidence="5 7" id="KW-1133">Transmembrane helix</keyword>
<feature type="transmembrane region" description="Helical" evidence="7">
    <location>
        <begin position="134"/>
        <end position="158"/>
    </location>
</feature>
<protein>
    <submittedName>
        <fullName evidence="9">ABC transporter permease</fullName>
    </submittedName>
</protein>
<evidence type="ECO:0000256" key="1">
    <source>
        <dbReference type="ARBA" id="ARBA00004651"/>
    </source>
</evidence>
<dbReference type="PANTHER" id="PTHR43163:SF6">
    <property type="entry name" value="DIPEPTIDE TRANSPORT SYSTEM PERMEASE PROTEIN DPPB-RELATED"/>
    <property type="match status" value="1"/>
</dbReference>
<dbReference type="Pfam" id="PF00528">
    <property type="entry name" value="BPD_transp_1"/>
    <property type="match status" value="1"/>
</dbReference>
<comment type="similarity">
    <text evidence="7">Belongs to the binding-protein-dependent transport system permease family.</text>
</comment>
<dbReference type="RefSeq" id="WP_396762388.1">
    <property type="nucleotide sequence ID" value="NZ_JBITLA010000003.1"/>
</dbReference>
<evidence type="ECO:0000256" key="7">
    <source>
        <dbReference type="RuleBase" id="RU363032"/>
    </source>
</evidence>
<dbReference type="PANTHER" id="PTHR43163">
    <property type="entry name" value="DIPEPTIDE TRANSPORT SYSTEM PERMEASE PROTEIN DPPB-RELATED"/>
    <property type="match status" value="1"/>
</dbReference>
<dbReference type="Gene3D" id="1.10.3720.10">
    <property type="entry name" value="MetI-like"/>
    <property type="match status" value="1"/>
</dbReference>
<dbReference type="SUPFAM" id="SSF161098">
    <property type="entry name" value="MetI-like"/>
    <property type="match status" value="1"/>
</dbReference>
<comment type="caution">
    <text evidence="9">The sequence shown here is derived from an EMBL/GenBank/DDBJ whole genome shotgun (WGS) entry which is preliminary data.</text>
</comment>
<feature type="transmembrane region" description="Helical" evidence="7">
    <location>
        <begin position="101"/>
        <end position="122"/>
    </location>
</feature>
<keyword evidence="10" id="KW-1185">Reference proteome</keyword>
<sequence>MIGYLVRRIAQLIPVLFIVSVVLFLLLRLLPGDPTAEILGQEASAADRAALRADLGLDAPLWQQFLDWIGGVLTGDLGRSWLTDEPVASVIVDRLPATVELGLIALLLAVAIGIPAGVLAAVRRRTATDSALTGLGVLALSTPHFYLAALLIGVFAIWLRLVPPSGYVAFTEDPVGNLVRMVLPAVTVGSTVVAVVLRQTRGSLLAALGEDYIRTAEATGLRRGRIVTVYALRNAMVPVVTVTALQIGALMSATVVTETIFTLPGMGTLIVNGIFSRDLPVVQGAVLVVVTFVLLVNLVTDLVYAWLDPRITY</sequence>
<evidence type="ECO:0000256" key="2">
    <source>
        <dbReference type="ARBA" id="ARBA00022448"/>
    </source>
</evidence>
<dbReference type="EMBL" id="JBITLE010000003">
    <property type="protein sequence ID" value="MFI7262980.1"/>
    <property type="molecule type" value="Genomic_DNA"/>
</dbReference>
<proteinExistence type="inferred from homology"/>
<keyword evidence="6 7" id="KW-0472">Membrane</keyword>
<dbReference type="InterPro" id="IPR035906">
    <property type="entry name" value="MetI-like_sf"/>
</dbReference>
<keyword evidence="4 7" id="KW-0812">Transmembrane</keyword>
<reference evidence="9 10" key="1">
    <citation type="submission" date="2024-10" db="EMBL/GenBank/DDBJ databases">
        <title>The Natural Products Discovery Center: Release of the First 8490 Sequenced Strains for Exploring Actinobacteria Biosynthetic Diversity.</title>
        <authorList>
            <person name="Kalkreuter E."/>
            <person name="Kautsar S.A."/>
            <person name="Yang D."/>
            <person name="Bader C.D."/>
            <person name="Teijaro C.N."/>
            <person name="Fluegel L."/>
            <person name="Davis C.M."/>
            <person name="Simpson J.R."/>
            <person name="Lauterbach L."/>
            <person name="Steele A.D."/>
            <person name="Gui C."/>
            <person name="Meng S."/>
            <person name="Li G."/>
            <person name="Viehrig K."/>
            <person name="Ye F."/>
            <person name="Su P."/>
            <person name="Kiefer A.F."/>
            <person name="Nichols A."/>
            <person name="Cepeda A.J."/>
            <person name="Yan W."/>
            <person name="Fan B."/>
            <person name="Jiang Y."/>
            <person name="Adhikari A."/>
            <person name="Zheng C.-J."/>
            <person name="Schuster L."/>
            <person name="Cowan T.M."/>
            <person name="Smanski M.J."/>
            <person name="Chevrette M.G."/>
            <person name="De Carvalho L.P.S."/>
            <person name="Shen B."/>
        </authorList>
    </citation>
    <scope>NUCLEOTIDE SEQUENCE [LARGE SCALE GENOMIC DNA]</scope>
    <source>
        <strain evidence="9 10">NPDC049845</strain>
    </source>
</reference>
<evidence type="ECO:0000259" key="8">
    <source>
        <dbReference type="PROSITE" id="PS50928"/>
    </source>
</evidence>
<dbReference type="InterPro" id="IPR000515">
    <property type="entry name" value="MetI-like"/>
</dbReference>
<feature type="domain" description="ABC transmembrane type-1" evidence="8">
    <location>
        <begin position="95"/>
        <end position="300"/>
    </location>
</feature>
<organism evidence="9 10">
    <name type="scientific">Micromonospora maritima</name>
    <dbReference type="NCBI Taxonomy" id="986711"/>
    <lineage>
        <taxon>Bacteria</taxon>
        <taxon>Bacillati</taxon>
        <taxon>Actinomycetota</taxon>
        <taxon>Actinomycetes</taxon>
        <taxon>Micromonosporales</taxon>
        <taxon>Micromonosporaceae</taxon>
        <taxon>Micromonospora</taxon>
    </lineage>
</organism>
<keyword evidence="3" id="KW-1003">Cell membrane</keyword>
<evidence type="ECO:0000256" key="3">
    <source>
        <dbReference type="ARBA" id="ARBA00022475"/>
    </source>
</evidence>
<evidence type="ECO:0000313" key="9">
    <source>
        <dbReference type="EMBL" id="MFI7262980.1"/>
    </source>
</evidence>
<evidence type="ECO:0000256" key="6">
    <source>
        <dbReference type="ARBA" id="ARBA00023136"/>
    </source>
</evidence>
<dbReference type="PROSITE" id="PS50928">
    <property type="entry name" value="ABC_TM1"/>
    <property type="match status" value="1"/>
</dbReference>
<gene>
    <name evidence="9" type="ORF">ACIBP4_11830</name>
</gene>
<dbReference type="InterPro" id="IPR045621">
    <property type="entry name" value="BPD_transp_1_N"/>
</dbReference>
<feature type="transmembrane region" description="Helical" evidence="7">
    <location>
        <begin position="235"/>
        <end position="261"/>
    </location>
</feature>